<dbReference type="CDD" id="cd00534">
    <property type="entry name" value="DHNA_DHNTPE"/>
    <property type="match status" value="1"/>
</dbReference>
<dbReference type="NCBIfam" id="TIGR00526">
    <property type="entry name" value="folB_dom"/>
    <property type="match status" value="1"/>
</dbReference>
<dbReference type="PANTHER" id="PTHR42844:SF1">
    <property type="entry name" value="DIHYDRONEOPTERIN ALDOLASE 1-RELATED"/>
    <property type="match status" value="1"/>
</dbReference>
<dbReference type="Gene3D" id="3.30.1130.10">
    <property type="match status" value="1"/>
</dbReference>
<organism evidence="8 9">
    <name type="scientific">Acinetobacter radioresistens</name>
    <dbReference type="NCBI Taxonomy" id="40216"/>
    <lineage>
        <taxon>Bacteria</taxon>
        <taxon>Pseudomonadati</taxon>
        <taxon>Pseudomonadota</taxon>
        <taxon>Gammaproteobacteria</taxon>
        <taxon>Moraxellales</taxon>
        <taxon>Moraxellaceae</taxon>
        <taxon>Acinetobacter</taxon>
    </lineage>
</organism>
<accession>A0A3D3FZS1</accession>
<dbReference type="GO" id="GO:0046656">
    <property type="term" value="P:folic acid biosynthetic process"/>
    <property type="evidence" value="ECO:0007669"/>
    <property type="project" value="UniProtKB-UniRule"/>
</dbReference>
<feature type="domain" description="Dihydroneopterin aldolase/epimerase" evidence="7">
    <location>
        <begin position="4"/>
        <end position="115"/>
    </location>
</feature>
<comment type="pathway">
    <text evidence="2 6">Cofactor biosynthesis; tetrahydrofolate biosynthesis; 2-amino-4-hydroxy-6-hydroxymethyl-7,8-dihydropteridine diphosphate from 7,8-dihydroneopterin triphosphate: step 3/4.</text>
</comment>
<evidence type="ECO:0000256" key="5">
    <source>
        <dbReference type="ARBA" id="ARBA00023239"/>
    </source>
</evidence>
<comment type="caution">
    <text evidence="8">The sequence shown here is derived from an EMBL/GenBank/DDBJ whole genome shotgun (WGS) entry which is preliminary data.</text>
</comment>
<comment type="catalytic activity">
    <reaction evidence="1 6">
        <text>7,8-dihydroneopterin = 6-hydroxymethyl-7,8-dihydropterin + glycolaldehyde</text>
        <dbReference type="Rhea" id="RHEA:10540"/>
        <dbReference type="ChEBI" id="CHEBI:17001"/>
        <dbReference type="ChEBI" id="CHEBI:17071"/>
        <dbReference type="ChEBI" id="CHEBI:44841"/>
        <dbReference type="EC" id="4.1.2.25"/>
    </reaction>
</comment>
<evidence type="ECO:0000256" key="4">
    <source>
        <dbReference type="ARBA" id="ARBA00022909"/>
    </source>
</evidence>
<keyword evidence="5 6" id="KW-0456">Lyase</keyword>
<dbReference type="AlphaFoldDB" id="A0A3D3FZS1"/>
<dbReference type="UniPathway" id="UPA00077">
    <property type="reaction ID" value="UER00154"/>
</dbReference>
<dbReference type="Proteomes" id="UP000262257">
    <property type="component" value="Unassembled WGS sequence"/>
</dbReference>
<dbReference type="EC" id="4.1.2.25" evidence="6"/>
<evidence type="ECO:0000313" key="9">
    <source>
        <dbReference type="Proteomes" id="UP000262257"/>
    </source>
</evidence>
<dbReference type="GO" id="GO:0005737">
    <property type="term" value="C:cytoplasm"/>
    <property type="evidence" value="ECO:0007669"/>
    <property type="project" value="TreeGrafter"/>
</dbReference>
<evidence type="ECO:0000256" key="6">
    <source>
        <dbReference type="RuleBase" id="RU362079"/>
    </source>
</evidence>
<dbReference type="EMBL" id="DPXL01000021">
    <property type="protein sequence ID" value="HCM30472.1"/>
    <property type="molecule type" value="Genomic_DNA"/>
</dbReference>
<evidence type="ECO:0000256" key="1">
    <source>
        <dbReference type="ARBA" id="ARBA00001353"/>
    </source>
</evidence>
<dbReference type="NCBIfam" id="TIGR00525">
    <property type="entry name" value="folB"/>
    <property type="match status" value="1"/>
</dbReference>
<dbReference type="KEGG" id="arj:DOM24_05110"/>
<name>A0A3D3FZS1_ACIRA</name>
<dbReference type="RefSeq" id="WP_005405653.1">
    <property type="nucleotide sequence ID" value="NZ_BKVS01000008.1"/>
</dbReference>
<evidence type="ECO:0000256" key="3">
    <source>
        <dbReference type="ARBA" id="ARBA00005708"/>
    </source>
</evidence>
<dbReference type="Pfam" id="PF02152">
    <property type="entry name" value="FolB"/>
    <property type="match status" value="1"/>
</dbReference>
<dbReference type="SMART" id="SM00905">
    <property type="entry name" value="FolB"/>
    <property type="match status" value="1"/>
</dbReference>
<comment type="similarity">
    <text evidence="3 6">Belongs to the DHNA family.</text>
</comment>
<dbReference type="InterPro" id="IPR043133">
    <property type="entry name" value="GTP-CH-I_C/QueF"/>
</dbReference>
<sequence>MDAIIIEGLKVESVIGCFNWERQITQPLLVDLTIHNDLSRAAASDELQDTLNYAEICELTAQVIKQAQPKLIEHAAQLVIEKLFTTFFSIESIIITVRKPAIIAQANSVGIRLERHRNMLSTGSGQ</sequence>
<dbReference type="GeneID" id="56305461"/>
<reference evidence="8 9" key="1">
    <citation type="journal article" date="2018" name="Nat. Biotechnol.">
        <title>A standardized bacterial taxonomy based on genome phylogeny substantially revises the tree of life.</title>
        <authorList>
            <person name="Parks D.H."/>
            <person name="Chuvochina M."/>
            <person name="Waite D.W."/>
            <person name="Rinke C."/>
            <person name="Skarshewski A."/>
            <person name="Chaumeil P.A."/>
            <person name="Hugenholtz P."/>
        </authorList>
    </citation>
    <scope>NUCLEOTIDE SEQUENCE [LARGE SCALE GENOMIC DNA]</scope>
    <source>
        <strain evidence="8">UBA10045</strain>
    </source>
</reference>
<keyword evidence="4 6" id="KW-0289">Folate biosynthesis</keyword>
<dbReference type="SUPFAM" id="SSF55620">
    <property type="entry name" value="Tetrahydrobiopterin biosynthesis enzymes-like"/>
    <property type="match status" value="1"/>
</dbReference>
<gene>
    <name evidence="8" type="primary">folB</name>
    <name evidence="8" type="ORF">DIC32_01390</name>
</gene>
<protein>
    <recommendedName>
        <fullName evidence="6">7,8-dihydroneopterin aldolase</fullName>
        <ecNumber evidence="6">4.1.2.25</ecNumber>
    </recommendedName>
</protein>
<dbReference type="PANTHER" id="PTHR42844">
    <property type="entry name" value="DIHYDRONEOPTERIN ALDOLASE 1-RELATED"/>
    <property type="match status" value="1"/>
</dbReference>
<proteinExistence type="inferred from homology"/>
<evidence type="ECO:0000256" key="2">
    <source>
        <dbReference type="ARBA" id="ARBA00005013"/>
    </source>
</evidence>
<evidence type="ECO:0000259" key="7">
    <source>
        <dbReference type="SMART" id="SM00905"/>
    </source>
</evidence>
<dbReference type="InterPro" id="IPR006156">
    <property type="entry name" value="Dihydroneopterin_aldolase"/>
</dbReference>
<comment type="function">
    <text evidence="6">Catalyzes the conversion of 7,8-dihydroneopterin to 6-hydroxymethyl-7,8-dihydropterin.</text>
</comment>
<dbReference type="GO" id="GO:0004150">
    <property type="term" value="F:dihydroneopterin aldolase activity"/>
    <property type="evidence" value="ECO:0007669"/>
    <property type="project" value="UniProtKB-UniRule"/>
</dbReference>
<evidence type="ECO:0000313" key="8">
    <source>
        <dbReference type="EMBL" id="HCM30472.1"/>
    </source>
</evidence>
<dbReference type="GO" id="GO:0046654">
    <property type="term" value="P:tetrahydrofolate biosynthetic process"/>
    <property type="evidence" value="ECO:0007669"/>
    <property type="project" value="UniProtKB-UniRule"/>
</dbReference>
<dbReference type="InterPro" id="IPR006157">
    <property type="entry name" value="FolB_dom"/>
</dbReference>